<organism evidence="1 2">
    <name type="scientific">Golovinomyces cichoracearum</name>
    <dbReference type="NCBI Taxonomy" id="62708"/>
    <lineage>
        <taxon>Eukaryota</taxon>
        <taxon>Fungi</taxon>
        <taxon>Dikarya</taxon>
        <taxon>Ascomycota</taxon>
        <taxon>Pezizomycotina</taxon>
        <taxon>Leotiomycetes</taxon>
        <taxon>Erysiphales</taxon>
        <taxon>Erysiphaceae</taxon>
        <taxon>Golovinomyces</taxon>
    </lineage>
</organism>
<evidence type="ECO:0000313" key="2">
    <source>
        <dbReference type="Proteomes" id="UP000283383"/>
    </source>
</evidence>
<proteinExistence type="predicted"/>
<name>A0A420J7K3_9PEZI</name>
<reference evidence="1 2" key="1">
    <citation type="journal article" date="2018" name="BMC Genomics">
        <title>Comparative genome analyses reveal sequence features reflecting distinct modes of host-adaptation between dicot and monocot powdery mildew.</title>
        <authorList>
            <person name="Wu Y."/>
            <person name="Ma X."/>
            <person name="Pan Z."/>
            <person name="Kale S.D."/>
            <person name="Song Y."/>
            <person name="King H."/>
            <person name="Zhang Q."/>
            <person name="Presley C."/>
            <person name="Deng X."/>
            <person name="Wei C.I."/>
            <person name="Xiao S."/>
        </authorList>
    </citation>
    <scope>NUCLEOTIDE SEQUENCE [LARGE SCALE GENOMIC DNA]</scope>
    <source>
        <strain evidence="1">UMSG3</strain>
    </source>
</reference>
<accession>A0A420J7K3</accession>
<keyword evidence="2" id="KW-1185">Reference proteome</keyword>
<dbReference type="EMBL" id="MCBQ01002167">
    <property type="protein sequence ID" value="RKF82746.1"/>
    <property type="molecule type" value="Genomic_DNA"/>
</dbReference>
<evidence type="ECO:0000313" key="1">
    <source>
        <dbReference type="EMBL" id="RKF82746.1"/>
    </source>
</evidence>
<gene>
    <name evidence="1" type="ORF">GcM3_021026</name>
</gene>
<protein>
    <submittedName>
        <fullName evidence="1">Uncharacterized protein</fullName>
    </submittedName>
</protein>
<dbReference type="Proteomes" id="UP000283383">
    <property type="component" value="Unassembled WGS sequence"/>
</dbReference>
<comment type="caution">
    <text evidence="1">The sequence shown here is derived from an EMBL/GenBank/DDBJ whole genome shotgun (WGS) entry which is preliminary data.</text>
</comment>
<sequence>MGTLHLAPLFRIDVQEKQNTFLTQHIDVGPDRLVLNEDCDVVTAINCNLIRIGDGLDTKLEISNCKKFY</sequence>
<dbReference type="AlphaFoldDB" id="A0A420J7K3"/>